<organism evidence="1 2">
    <name type="scientific">Dentiscutata heterogama</name>
    <dbReference type="NCBI Taxonomy" id="1316150"/>
    <lineage>
        <taxon>Eukaryota</taxon>
        <taxon>Fungi</taxon>
        <taxon>Fungi incertae sedis</taxon>
        <taxon>Mucoromycota</taxon>
        <taxon>Glomeromycotina</taxon>
        <taxon>Glomeromycetes</taxon>
        <taxon>Diversisporales</taxon>
        <taxon>Gigasporaceae</taxon>
        <taxon>Dentiscutata</taxon>
    </lineage>
</organism>
<dbReference type="Proteomes" id="UP000789702">
    <property type="component" value="Unassembled WGS sequence"/>
</dbReference>
<feature type="non-terminal residue" evidence="1">
    <location>
        <position position="1"/>
    </location>
</feature>
<reference evidence="1" key="1">
    <citation type="submission" date="2021-06" db="EMBL/GenBank/DDBJ databases">
        <authorList>
            <person name="Kallberg Y."/>
            <person name="Tangrot J."/>
            <person name="Rosling A."/>
        </authorList>
    </citation>
    <scope>NUCLEOTIDE SEQUENCE</scope>
    <source>
        <strain evidence="1">IL203A</strain>
    </source>
</reference>
<accession>A0ACA9QW51</accession>
<evidence type="ECO:0000313" key="1">
    <source>
        <dbReference type="EMBL" id="CAG8766764.1"/>
    </source>
</evidence>
<dbReference type="EMBL" id="CAJVPU010054335">
    <property type="protein sequence ID" value="CAG8766764.1"/>
    <property type="molecule type" value="Genomic_DNA"/>
</dbReference>
<keyword evidence="2" id="KW-1185">Reference proteome</keyword>
<protein>
    <submittedName>
        <fullName evidence="1">10855_t:CDS:1</fullName>
    </submittedName>
</protein>
<evidence type="ECO:0000313" key="2">
    <source>
        <dbReference type="Proteomes" id="UP000789702"/>
    </source>
</evidence>
<sequence length="41" mass="4668">IAGIAEAIRRDCKELYSIIINNCERTRILPRFTSPSTPPHD</sequence>
<gene>
    <name evidence="1" type="ORF">DHETER_LOCUS15607</name>
</gene>
<name>A0ACA9QW51_9GLOM</name>
<comment type="caution">
    <text evidence="1">The sequence shown here is derived from an EMBL/GenBank/DDBJ whole genome shotgun (WGS) entry which is preliminary data.</text>
</comment>
<proteinExistence type="predicted"/>